<keyword evidence="2" id="KW-1185">Reference proteome</keyword>
<evidence type="ECO:0000313" key="2">
    <source>
        <dbReference type="Proteomes" id="UP001327560"/>
    </source>
</evidence>
<reference evidence="1 2" key="1">
    <citation type="submission" date="2023-10" db="EMBL/GenBank/DDBJ databases">
        <title>Chromosome-scale genome assembly provides insights into flower coloration mechanisms of Canna indica.</title>
        <authorList>
            <person name="Li C."/>
        </authorList>
    </citation>
    <scope>NUCLEOTIDE SEQUENCE [LARGE SCALE GENOMIC DNA]</scope>
    <source>
        <tissue evidence="1">Flower</tissue>
    </source>
</reference>
<name>A0AAQ3Q9R1_9LILI</name>
<dbReference type="EMBL" id="CP136892">
    <property type="protein sequence ID" value="WOL00825.1"/>
    <property type="molecule type" value="Genomic_DNA"/>
</dbReference>
<protein>
    <submittedName>
        <fullName evidence="1">Uncharacterized protein</fullName>
    </submittedName>
</protein>
<evidence type="ECO:0000313" key="1">
    <source>
        <dbReference type="EMBL" id="WOL00825.1"/>
    </source>
</evidence>
<gene>
    <name evidence="1" type="ORF">Cni_G09538</name>
</gene>
<sequence>MEGWLHINRELNVAAHNLAKQAMRNSANCSSSESNIYIWKHVQDDHSILNGHSDSGCNSLFSLSYLSLLQAVRNNVISILYSIKSILERCRILVFLTRF</sequence>
<proteinExistence type="predicted"/>
<organism evidence="1 2">
    <name type="scientific">Canna indica</name>
    <name type="common">Indian-shot</name>
    <dbReference type="NCBI Taxonomy" id="4628"/>
    <lineage>
        <taxon>Eukaryota</taxon>
        <taxon>Viridiplantae</taxon>
        <taxon>Streptophyta</taxon>
        <taxon>Embryophyta</taxon>
        <taxon>Tracheophyta</taxon>
        <taxon>Spermatophyta</taxon>
        <taxon>Magnoliopsida</taxon>
        <taxon>Liliopsida</taxon>
        <taxon>Zingiberales</taxon>
        <taxon>Cannaceae</taxon>
        <taxon>Canna</taxon>
    </lineage>
</organism>
<dbReference type="Proteomes" id="UP001327560">
    <property type="component" value="Chromosome 3"/>
</dbReference>
<accession>A0AAQ3Q9R1</accession>
<dbReference type="AlphaFoldDB" id="A0AAQ3Q9R1"/>